<organism evidence="4 5">
    <name type="scientific">Acinetobacter indicus CIP 110367</name>
    <dbReference type="NCBI Taxonomy" id="1341679"/>
    <lineage>
        <taxon>Bacteria</taxon>
        <taxon>Pseudomonadati</taxon>
        <taxon>Pseudomonadota</taxon>
        <taxon>Gammaproteobacteria</taxon>
        <taxon>Moraxellales</taxon>
        <taxon>Moraxellaceae</taxon>
        <taxon>Acinetobacter</taxon>
    </lineage>
</organism>
<dbReference type="eggNOG" id="COG2885">
    <property type="taxonomic scope" value="Bacteria"/>
</dbReference>
<protein>
    <recommendedName>
        <fullName evidence="3">OmpA-like domain-containing protein</fullName>
    </recommendedName>
</protein>
<accession>V2UFG6</accession>
<dbReference type="Proteomes" id="UP000018415">
    <property type="component" value="Unassembled WGS sequence"/>
</dbReference>
<sequence>MRLFRKLSREDEWVSLSDIMTSLMLVFLFIAVYFIVSTKDIIEFPKVFQRNEVLLHSELNKVLKNNLSKWGADLDTTGLVRFNNSQFIQFDTGSSDLSPQFKSVIDEFFKNYLTVVMKPEIEKNIKEIYIEGHTSTYWSRNSSKQESYIANMNLSQARAQSTLVYLLSSSSLSVDQKKWLSQKVRAIGYSSSKPLNNIGEPLKIGESENPSKSQRVDIRVVTTTEEQIRKLANDHFKNDGSI</sequence>
<evidence type="ECO:0000313" key="5">
    <source>
        <dbReference type="Proteomes" id="UP000018415"/>
    </source>
</evidence>
<feature type="domain" description="OmpA-like" evidence="3">
    <location>
        <begin position="77"/>
        <end position="224"/>
    </location>
</feature>
<evidence type="ECO:0000313" key="4">
    <source>
        <dbReference type="EMBL" id="ESK48922.1"/>
    </source>
</evidence>
<dbReference type="PANTHER" id="PTHR30329">
    <property type="entry name" value="STATOR ELEMENT OF FLAGELLAR MOTOR COMPLEX"/>
    <property type="match status" value="1"/>
</dbReference>
<dbReference type="InterPro" id="IPR006665">
    <property type="entry name" value="OmpA-like"/>
</dbReference>
<dbReference type="PANTHER" id="PTHR30329:SF21">
    <property type="entry name" value="LIPOPROTEIN YIAD-RELATED"/>
    <property type="match status" value="1"/>
</dbReference>
<reference evidence="4 5" key="1">
    <citation type="submission" date="2013-10" db="EMBL/GenBank/DDBJ databases">
        <title>The Genome Sequence of Acinetobacter indicus CIP 110367.</title>
        <authorList>
            <consortium name="The Broad Institute Genomics Platform"/>
            <consortium name="The Broad Institute Genome Sequencing Center for Infectious Disease"/>
            <person name="Cerqueira G."/>
            <person name="Feldgarden M."/>
            <person name="Courvalin P."/>
            <person name="Grillot-Courvalin C."/>
            <person name="Clermont D."/>
            <person name="Rocha E."/>
            <person name="Yoon E.-J."/>
            <person name="Nemec A."/>
            <person name="Young S.K."/>
            <person name="Zeng Q."/>
            <person name="Gargeya S."/>
            <person name="Fitzgerald M."/>
            <person name="Abouelleil A."/>
            <person name="Alvarado L."/>
            <person name="Berlin A.M."/>
            <person name="Chapman S.B."/>
            <person name="Gainer-Dewar J."/>
            <person name="Goldberg J."/>
            <person name="Gnerre S."/>
            <person name="Griggs A."/>
            <person name="Gujja S."/>
            <person name="Hansen M."/>
            <person name="Howarth C."/>
            <person name="Imamovic A."/>
            <person name="Ireland A."/>
            <person name="Larimer J."/>
            <person name="McCowan C."/>
            <person name="Murphy C."/>
            <person name="Pearson M."/>
            <person name="Poon T.W."/>
            <person name="Priest M."/>
            <person name="Roberts A."/>
            <person name="Saif S."/>
            <person name="Shea T."/>
            <person name="Sykes S."/>
            <person name="Wortman J."/>
            <person name="Nusbaum C."/>
            <person name="Birren B."/>
        </authorList>
    </citation>
    <scope>NUCLEOTIDE SEQUENCE [LARGE SCALE GENOMIC DNA]</scope>
    <source>
        <strain evidence="4 5">CIP 110367</strain>
    </source>
</reference>
<dbReference type="PATRIC" id="fig|1341679.3.peg.1554"/>
<keyword evidence="2" id="KW-1133">Transmembrane helix</keyword>
<dbReference type="GO" id="GO:0016020">
    <property type="term" value="C:membrane"/>
    <property type="evidence" value="ECO:0007669"/>
    <property type="project" value="UniProtKB-UniRule"/>
</dbReference>
<dbReference type="Gene3D" id="3.30.1330.60">
    <property type="entry name" value="OmpA-like domain"/>
    <property type="match status" value="1"/>
</dbReference>
<feature type="transmembrane region" description="Helical" evidence="2">
    <location>
        <begin position="12"/>
        <end position="36"/>
    </location>
</feature>
<comment type="caution">
    <text evidence="4">The sequence shown here is derived from an EMBL/GenBank/DDBJ whole genome shotgun (WGS) entry which is preliminary data.</text>
</comment>
<evidence type="ECO:0000256" key="2">
    <source>
        <dbReference type="SAM" id="Phobius"/>
    </source>
</evidence>
<keyword evidence="5" id="KW-1185">Reference proteome</keyword>
<dbReference type="EMBL" id="AYET01000002">
    <property type="protein sequence ID" value="ESK48922.1"/>
    <property type="molecule type" value="Genomic_DNA"/>
</dbReference>
<proteinExistence type="predicted"/>
<gene>
    <name evidence="4" type="ORF">P253_01582</name>
</gene>
<evidence type="ECO:0000256" key="1">
    <source>
        <dbReference type="PROSITE-ProRule" id="PRU00473"/>
    </source>
</evidence>
<dbReference type="InterPro" id="IPR036737">
    <property type="entry name" value="OmpA-like_sf"/>
</dbReference>
<dbReference type="InterPro" id="IPR050330">
    <property type="entry name" value="Bact_OuterMem_StrucFunc"/>
</dbReference>
<keyword evidence="1 2" id="KW-0472">Membrane</keyword>
<dbReference type="Pfam" id="PF00691">
    <property type="entry name" value="OmpA"/>
    <property type="match status" value="1"/>
</dbReference>
<dbReference type="AlphaFoldDB" id="V2UFG6"/>
<dbReference type="SUPFAM" id="SSF103088">
    <property type="entry name" value="OmpA-like"/>
    <property type="match status" value="1"/>
</dbReference>
<keyword evidence="2" id="KW-0812">Transmembrane</keyword>
<dbReference type="HOGENOM" id="CLU_016890_2_2_6"/>
<dbReference type="PROSITE" id="PS51123">
    <property type="entry name" value="OMPA_2"/>
    <property type="match status" value="1"/>
</dbReference>
<name>V2UFG6_9GAMM</name>
<dbReference type="OrthoDB" id="9793443at2"/>
<evidence type="ECO:0000259" key="3">
    <source>
        <dbReference type="PROSITE" id="PS51123"/>
    </source>
</evidence>